<dbReference type="AlphaFoldDB" id="A0AAN9QC82"/>
<evidence type="ECO:0000256" key="1">
    <source>
        <dbReference type="ARBA" id="ARBA00004167"/>
    </source>
</evidence>
<dbReference type="GO" id="GO:0030247">
    <property type="term" value="F:polysaccharide binding"/>
    <property type="evidence" value="ECO:0007669"/>
    <property type="project" value="InterPro"/>
</dbReference>
<comment type="subcellular location">
    <subcellularLocation>
        <location evidence="1">Membrane</location>
        <topology evidence="1">Single-pass membrane protein</topology>
    </subcellularLocation>
</comment>
<dbReference type="Pfam" id="PF13947">
    <property type="entry name" value="GUB_WAK_bind"/>
    <property type="match status" value="1"/>
</dbReference>
<protein>
    <recommendedName>
        <fullName evidence="3">Wall-associated receptor kinase galacturonan-binding domain-containing protein</fullName>
    </recommendedName>
</protein>
<name>A0AAN9QC82_PHACN</name>
<comment type="caution">
    <text evidence="4">The sequence shown here is derived from an EMBL/GenBank/DDBJ whole genome shotgun (WGS) entry which is preliminary data.</text>
</comment>
<gene>
    <name evidence="4" type="ORF">VNO80_29232</name>
</gene>
<keyword evidence="5" id="KW-1185">Reference proteome</keyword>
<evidence type="ECO:0000313" key="4">
    <source>
        <dbReference type="EMBL" id="KAK7332480.1"/>
    </source>
</evidence>
<evidence type="ECO:0000313" key="5">
    <source>
        <dbReference type="Proteomes" id="UP001374584"/>
    </source>
</evidence>
<proteinExistence type="predicted"/>
<dbReference type="GO" id="GO:0016020">
    <property type="term" value="C:membrane"/>
    <property type="evidence" value="ECO:0007669"/>
    <property type="project" value="UniProtKB-SubCell"/>
</dbReference>
<evidence type="ECO:0000259" key="3">
    <source>
        <dbReference type="Pfam" id="PF13947"/>
    </source>
</evidence>
<sequence length="309" mass="35311">MINLSSGKIVKDVYAYLYEKRLPIDLNLCLQVDIIKPNFIFPFKAIKLQSLTRIPLFPLSSKSVLNVFTVWAVSGTTQFISVILVSVDVGVNVRASYKYPYPGTNLVAFTNTSSIFNIESRNSKQVTMIMKFVIHFIILVIWEVSAQDDLPLVKPDCDWQCGDVPIPFPFGMKSSEFYAGKWFEIECRNTSTYTNHNHNHIHTPYLKSIGLEVTSIYVERGLVNINHLIYPVIAKPKILCWLTSRWKEVLLCIPRNITNLWPQVVILWPSSKLNGSEVSGGVFICDENYKVGDIGKMELRNNDYNEKSY</sequence>
<reference evidence="4 5" key="1">
    <citation type="submission" date="2024-01" db="EMBL/GenBank/DDBJ databases">
        <title>The genomes of 5 underutilized Papilionoideae crops provide insights into root nodulation and disease resistanc.</title>
        <authorList>
            <person name="Jiang F."/>
        </authorList>
    </citation>
    <scope>NUCLEOTIDE SEQUENCE [LARGE SCALE GENOMIC DNA]</scope>
    <source>
        <strain evidence="4">JINMINGXINNONG_FW02</strain>
        <tissue evidence="4">Leaves</tissue>
    </source>
</reference>
<dbReference type="InterPro" id="IPR025287">
    <property type="entry name" value="WAK_GUB"/>
</dbReference>
<organism evidence="4 5">
    <name type="scientific">Phaseolus coccineus</name>
    <name type="common">Scarlet runner bean</name>
    <name type="synonym">Phaseolus multiflorus</name>
    <dbReference type="NCBI Taxonomy" id="3886"/>
    <lineage>
        <taxon>Eukaryota</taxon>
        <taxon>Viridiplantae</taxon>
        <taxon>Streptophyta</taxon>
        <taxon>Embryophyta</taxon>
        <taxon>Tracheophyta</taxon>
        <taxon>Spermatophyta</taxon>
        <taxon>Magnoliopsida</taxon>
        <taxon>eudicotyledons</taxon>
        <taxon>Gunneridae</taxon>
        <taxon>Pentapetalae</taxon>
        <taxon>rosids</taxon>
        <taxon>fabids</taxon>
        <taxon>Fabales</taxon>
        <taxon>Fabaceae</taxon>
        <taxon>Papilionoideae</taxon>
        <taxon>50 kb inversion clade</taxon>
        <taxon>NPAAA clade</taxon>
        <taxon>indigoferoid/millettioid clade</taxon>
        <taxon>Phaseoleae</taxon>
        <taxon>Phaseolus</taxon>
    </lineage>
</organism>
<dbReference type="Proteomes" id="UP001374584">
    <property type="component" value="Unassembled WGS sequence"/>
</dbReference>
<dbReference type="EMBL" id="JAYMYR010000011">
    <property type="protein sequence ID" value="KAK7332480.1"/>
    <property type="molecule type" value="Genomic_DNA"/>
</dbReference>
<evidence type="ECO:0000256" key="2">
    <source>
        <dbReference type="ARBA" id="ARBA00022729"/>
    </source>
</evidence>
<accession>A0AAN9QC82</accession>
<feature type="domain" description="Wall-associated receptor kinase galacturonan-binding" evidence="3">
    <location>
        <begin position="157"/>
        <end position="198"/>
    </location>
</feature>
<keyword evidence="2" id="KW-0732">Signal</keyword>